<accession>A0A399D2N5</accession>
<proteinExistence type="predicted"/>
<dbReference type="AlphaFoldDB" id="A0A399D2N5"/>
<keyword evidence="2" id="KW-1185">Reference proteome</keyword>
<protein>
    <submittedName>
        <fullName evidence="1">Uncharacterized protein</fullName>
    </submittedName>
</protein>
<organism evidence="1 2">
    <name type="scientific">Mariniphaga sediminis</name>
    <dbReference type="NCBI Taxonomy" id="1628158"/>
    <lineage>
        <taxon>Bacteria</taxon>
        <taxon>Pseudomonadati</taxon>
        <taxon>Bacteroidota</taxon>
        <taxon>Bacteroidia</taxon>
        <taxon>Marinilabiliales</taxon>
        <taxon>Prolixibacteraceae</taxon>
        <taxon>Mariniphaga</taxon>
    </lineage>
</organism>
<sequence length="74" mass="8665">MKTKINLKLRMSRKLQPSIRPKEVRKQTELEITYTEGTFPDFCPTGFQYSFLSERLIFFVETPEQPVDISQPPG</sequence>
<evidence type="ECO:0000313" key="2">
    <source>
        <dbReference type="Proteomes" id="UP000266441"/>
    </source>
</evidence>
<evidence type="ECO:0000313" key="1">
    <source>
        <dbReference type="EMBL" id="RIH66215.1"/>
    </source>
</evidence>
<gene>
    <name evidence="1" type="ORF">D1164_04700</name>
</gene>
<comment type="caution">
    <text evidence="1">The sequence shown here is derived from an EMBL/GenBank/DDBJ whole genome shotgun (WGS) entry which is preliminary data.</text>
</comment>
<reference evidence="1 2" key="1">
    <citation type="journal article" date="2015" name="Int. J. Syst. Evol. Microbiol.">
        <title>Mariniphaga sediminis sp. nov., isolated from coastal sediment.</title>
        <authorList>
            <person name="Wang F.Q."/>
            <person name="Shen Q.Y."/>
            <person name="Chen G.J."/>
            <person name="Du Z.J."/>
        </authorList>
    </citation>
    <scope>NUCLEOTIDE SEQUENCE [LARGE SCALE GENOMIC DNA]</scope>
    <source>
        <strain evidence="1 2">SY21</strain>
    </source>
</reference>
<name>A0A399D2N5_9BACT</name>
<dbReference type="EMBL" id="QWET01000003">
    <property type="protein sequence ID" value="RIH66215.1"/>
    <property type="molecule type" value="Genomic_DNA"/>
</dbReference>
<dbReference type="Proteomes" id="UP000266441">
    <property type="component" value="Unassembled WGS sequence"/>
</dbReference>